<proteinExistence type="predicted"/>
<dbReference type="SUPFAM" id="SSF103515">
    <property type="entry name" value="Autotransporter"/>
    <property type="match status" value="1"/>
</dbReference>
<dbReference type="SMART" id="SM00869">
    <property type="entry name" value="Autotransporter"/>
    <property type="match status" value="1"/>
</dbReference>
<comment type="caution">
    <text evidence="3">The sequence shown here is derived from an EMBL/GenBank/DDBJ whole genome shotgun (WGS) entry which is preliminary data.</text>
</comment>
<keyword evidence="1" id="KW-0732">Signal</keyword>
<dbReference type="RefSeq" id="WP_386752840.1">
    <property type="nucleotide sequence ID" value="NZ_JBHSNM010000001.1"/>
</dbReference>
<dbReference type="InterPro" id="IPR011050">
    <property type="entry name" value="Pectin_lyase_fold/virulence"/>
</dbReference>
<reference evidence="4" key="1">
    <citation type="journal article" date="2019" name="Int. J. Syst. Evol. Microbiol.">
        <title>The Global Catalogue of Microorganisms (GCM) 10K type strain sequencing project: providing services to taxonomists for standard genome sequencing and annotation.</title>
        <authorList>
            <consortium name="The Broad Institute Genomics Platform"/>
            <consortium name="The Broad Institute Genome Sequencing Center for Infectious Disease"/>
            <person name="Wu L."/>
            <person name="Ma J."/>
        </authorList>
    </citation>
    <scope>NUCLEOTIDE SEQUENCE [LARGE SCALE GENOMIC DNA]</scope>
    <source>
        <strain evidence="4">KACC 11407</strain>
    </source>
</reference>
<dbReference type="PANTHER" id="PTHR35037:SF2">
    <property type="match status" value="1"/>
</dbReference>
<accession>A0ABW0SJ06</accession>
<dbReference type="SUPFAM" id="SSF51126">
    <property type="entry name" value="Pectin lyase-like"/>
    <property type="match status" value="6"/>
</dbReference>
<dbReference type="InterPro" id="IPR051551">
    <property type="entry name" value="Autotransporter_adhesion"/>
</dbReference>
<feature type="domain" description="Autotransporter" evidence="2">
    <location>
        <begin position="4024"/>
        <end position="4306"/>
    </location>
</feature>
<sequence>MNHVFRIVWSYVLQAWVVTSELSKRRGKRSGGVDKRVAVTDHADDRILAETGPPMAWPLRLAIVLALAVQYAPARAADRYWDVNGTAVGSGGTGTWNTTNTFWSPNNDGVSGPFGAWNNAALDNAFFGGTAGTVTLSGAISVHNLTFQTDGYTLTGGSLTLGGTSPTITVTTGTSTIASSITSTSGLTKAGAGTLTLNGSNTFNGGIDINGGTLTLGAANDFIGTINATGGNLNLGTIGDPALGNIGNVLNLGNGRTLTSTGTISANRTINLVSGLSTINGAGTGGAFYTGAGGLTVGDGISLTNDANNYTGQTRFTTATNWGGSYNAFSSIGDLGEASALGAPTTVANGTIVIGRGGGQDLGATQVYYTGSGDSSNRNWQMNPGAYAGAAYLHNAGSGTLRLTGNITATGAGGHAIGFLADSADMEVLGVISGNNHPVQFSSRSGRTIRLGTANTFDGQAQITGEGTVEAALLSDAGVAGSLGIGSISISSNGTLAYVGAGESSNKNWTINNGTLANNGTGALTLGGTVAITNTASLGGSFTGAQNVVSGVVSGTGNLRSTGDGTWLLTGANTYTGQTIVDSGVLRAGTADAFGASSVFVVNGGTLDMNGFDRTVTRLSGTGGTLDLGSANLTIEAASGTASYAGSIAGSGDLIKRGASTQTLTGASTYTGDTRIEGGTLVLDFSAAGGPTSNIIGNDSALDMSGGTLSVTGAAGESNTQTFDGLFVTGGNNTISASSGSGGSVTIDLGTITRTGGLMNFELPDAGSILTSNADMFLAWATVNNTDYAKVEDGHIRAFLESDYTDQDDASLWASGQVISDSDGDTDGYFGTVTGSVQLGGLQYTMPVSTTVTVTPGNTLGVDAPIIVAPSVLNTDQLITGGMITGGNGTGDALTVQQNGTGNFTIASQIVDNGNNLGFVKSGEGVVRLTNMGNSYTGGTKVLQGTLAVDKIADGGLASSIGASSADAANLLLQGSTLRYSGTGDTSDRGFTIARSGGLGATIEVNNSSANLVFSGLVTSPDDAGLTKTGGGRLTLANSANDYTGVTTVNGGLLSVNTLTNGGIASGIGAASAASSNLVLNGGGLQYTGATTSTNRGFTLGANGTGGGTVDVSNAATTLTVSGNVVGTGTTNQSGRLTKDGAGTLVLSGTANTFLGGIAVNGGILRAGATNAFGGATNASTNLAAGTTLDLNNFDNRIGPLFGSGNITLGSGTLRIASGDGTYSGAISGTGGVWRTDGGTQTFNGCNNTYTGATTLQGANLRTDCLADGGLASGIGASGAGSTNLVFNNGSLLYTGASVSIDRGFQLQGSGTIQVTSAGTTLEFGGSVIGGGTLIKRDAGTLVLSGTNTYTGNTRVEGGTLRAGTTNAFGPQGHMTLNNTAGVLLDLDGFNTVVTSLIGGGTTGGNIDLGSATLTINSVDNRSYAGVISGTGNLVKNGTGLQALSSCNNAYTGTTTINAGTLQVTCLEDGGLNSSIGASSADPANLIINGGTLLYSGAGSSTDRRFTLSTNGGTLDASGNGVVQFTNTGAVALTGSNVARTLTLTGTNTGDNLFSGQLNNNGTGVTSLTKTGTGTWRLSNNSSTYTGVTRINGGVLSVDQMANGGQASSIGAATNAAANLVIGNGSTLRYTGAGDSTDRRFTLDTGTTFIESSGTGALQFTNTGAVTLTGTNTARTIALGGTNTGDNTLGGTIGDNGTGKTTLAKNDSGTWILTGNNTFTGNTVINDGNLVIGNGGTTGNAGAGDVIINSETSVLSLNRSDTFTFDGTLMCGPVACGTLAQIGTGTSVLTSLDNEIAATVITAGTLQVDGGLETPTIDMSGTSALTVNGTVQTDTGGQAALTGDAGDQTITVGAGGNLLASGDLGDGSDTIDLTGTLDTGNGSLGLGDGDDTLVLHDGAEMLGSGVNAAGAGGTDTLVVDTALGFTLDGGDIDTFDILTKQNTGLLVLTGDHDFGSGTAIDGGVLQVLGSLETPTVSMADNTQLLVSGGTLEADGGDPATITGSAGSNLIQVTLGGTLRADGDLGDGVDSVLLNDATLDTGAGVLALGDGDDFLNLQDGAVLEGGGVDAGTGNDTLQLLNNDALVFDGSQTEGFERLNKLGAGTATMTGSQDFSAGTGIFDGTLDVDGTLETPTITLADDTALNVDGTVQAVGGTTATITGSAGDNTVSVGADGTLLASGDLGTGNDVLDVAGLLDTGAGTFALGDGDDTLTIHENTNIIGTVSAGAGNDTLDTHIDSVADLGAVQGFETLSKTGTGELNINGLLSSDFSAVNVLEGTLDITAGGIVIAAPGSTLDTFVASGATLNVDGSFGCGDGDDSMTVAGIVSGSSAIDMCDGADTLTLQDGAVLDNAISGGLGSDDTLVLDNATALTFDATNTTDFELLQKDNTGTATLTGTQSFLGGTTINGGTLDVDGALETPTIALADDTTLNVDGSVDAGPADPTLIAGSTGSNTISVGSGGTLVATGDLGDGDDTVLVEGLLDTLDGDFVLGDGTDTLDVAGTLDLGTGTFFLGDGDDNFVVHDGTAVTGTIDGGAGLDTRVYDIDLNADLGALVNFEGVTKTGTGTLNINGPGATDLQQVQVLEGVLDVHAGASIVATPGSALDTAVASGATLNVDGDYGCGDGNDTMTVSGTVSGSGTVNLCAGDDTLTLNDGADIAGLANPIDGDAGDDRVVLDNASGFTLDGSDIAGFEILEKDNTGEATLTGNHAFTGGSELNGGTLMVAGTLETPTLTMADDTMLEIGGFAGGGPLPTDSMTITGSSGTNTVIVDSGAVLRANGSLGDGDDVLDVAGNLDVSGGGTFDLGDGDDTFTIHDGTQVVGTVDGGAGQDIFNPDIDGVADLGALNNFEVLTKSGVGVLNVNGPGASGFDEVNVLEGTLNIGPAGGIENVQDTLIASGAMLNVDGTFAGSDGDDTMTVAGTVTGSGTIDLGDGADTFTIQDGAELSGLATPVSGGLGIDTFVADLAGSAVLGGAVEFETLTKTNTGTLHVDGPALSAFSTVNVLGGTLDIGIDGEIAGVQNATVASGATLNVDGDLLFTPGDDLFTVAGTVTGTSTIDMLDGDDTLVIQDGADLSGLAGPVDGGTGSNTLVTDIAGSATLGGVTNFQTLDKTNVGTLHIDGPAASDFTTVNVEGGTLDVGVDGDVSGVVATTVSAGATMHVDGSFQGSAGDDAMDVSGTVSGNGLISLADGDDTLILHDGAVLAAVVDGGAHGAGDTVVLDNAGALSFDASNTVNFEFLSKTNTGTATLAGAQTFSGGTGIAGGELVVVGALSTPTVTLGDDTALTVDGTLDAGSGTVATITGSDGTNTVTVNGIALATGDLGGGEDVLDIVGTLDTLDGGFALGDGDDSFVVHDGTVVQGTVDGGAGLDTRVYDINLTADLGALVNFEGVTKTGTGVLNINGPGATDLQEVSVLGGILNVGQDASVVAIAGGPLDTVVASGATLHVDGAYGCGDGNDHMTVAGTVAGNGIIDLCGGEDVLTLQDGAELQNVISGGSHGTGDTVVLDTAADFTFDATNTINFEFLQKDNAGEATLVGAQAFIGGTTINGGTLTVAGTLATPTVAMADDTTLNVDGQLDAGSGTAVELTGSAGSNTVTVGADGTLLASGDLGDGNDVLDVAGTLDTLGGAVLLGDGDDTLTIHDDTRIVGTVVAGAGNDTFNADIAGVAGLGAVQQFETLSKTGAGELNVNGPMSSDFTTVNVLGGTLDVTANGSVAAQNTTVAAGATLNIDGSYTGTAGDDTFTSRGTVNGALDFGAGNDTAHFIGGDISGLTAIEGGDGDNVLRFSAQDLDDGNLAVVSQWQRIELLGDTTLSQDSAFDLDGGTLFIDASSQWLADAAASLDGNVENAGLIDVGANRLAISGNYAGQEGALHVTVSPGTLSSGGLDIDGDVTGTTNIVFDSDGTDFTAGGTASILVIDSPNDDTSTAGSFVPDSTGDGVVRLQGSILPWSFGQEADNNWYLNAEAGVLPETPGYAVLPTLGLLAAQNNDNLIHQRLAGVRGDDLPECGARPQWPVERAGTGVIDDCRGIWTAVSYNDVKLGANPGFEVSGEDIGLFVGADSAFDRPGRTLRGGVFLGYRHGNYWTTGVNSTALPGSGIANVDIDTAVGGMYMSHTWDKGGYVNFVLTGQLPHARIHTPDGFSERIVGNSLTLSSRAGHRYELGDGWKLEPQLQLDVSAQSWGGKVDASGKEVIFDDDLIATGRAGLRVEKEIARANGGVIRPWATLAVQRVMGQNRDSVSLAPVDGDSQAFPNHDLGTSATLDIGFEATFNQRVSAFGVLSLGQELDGTDYQQAGGYLGMRVRW</sequence>
<evidence type="ECO:0000313" key="4">
    <source>
        <dbReference type="Proteomes" id="UP001596036"/>
    </source>
</evidence>
<dbReference type="InterPro" id="IPR036709">
    <property type="entry name" value="Autotransporte_beta_dom_sf"/>
</dbReference>
<dbReference type="Pfam" id="PF13018">
    <property type="entry name" value="ESPR"/>
    <property type="match status" value="1"/>
</dbReference>
<evidence type="ECO:0000313" key="3">
    <source>
        <dbReference type="EMBL" id="MFC5569018.1"/>
    </source>
</evidence>
<organism evidence="3 4">
    <name type="scientific">Lysobacter yangpyeongensis</name>
    <dbReference type="NCBI Taxonomy" id="346182"/>
    <lineage>
        <taxon>Bacteria</taxon>
        <taxon>Pseudomonadati</taxon>
        <taxon>Pseudomonadota</taxon>
        <taxon>Gammaproteobacteria</taxon>
        <taxon>Lysobacterales</taxon>
        <taxon>Lysobacteraceae</taxon>
        <taxon>Lysobacter</taxon>
    </lineage>
</organism>
<dbReference type="InterPro" id="IPR012332">
    <property type="entry name" value="Autotransporter_pectin_lyase_C"/>
</dbReference>
<dbReference type="Pfam" id="PF12951">
    <property type="entry name" value="PATR"/>
    <property type="match status" value="18"/>
</dbReference>
<dbReference type="Gene3D" id="2.160.20.20">
    <property type="match status" value="1"/>
</dbReference>
<dbReference type="PANTHER" id="PTHR35037">
    <property type="entry name" value="C-TERMINAL REGION OF AIDA-LIKE PROTEIN"/>
    <property type="match status" value="1"/>
</dbReference>
<evidence type="ECO:0000259" key="2">
    <source>
        <dbReference type="PROSITE" id="PS51208"/>
    </source>
</evidence>
<dbReference type="NCBIfam" id="TIGR02601">
    <property type="entry name" value="autotrns_rpt"/>
    <property type="match status" value="10"/>
</dbReference>
<gene>
    <name evidence="3" type="ORF">ACFPN1_02925</name>
</gene>
<dbReference type="InterPro" id="IPR024973">
    <property type="entry name" value="ESPR"/>
</dbReference>
<evidence type="ECO:0000256" key="1">
    <source>
        <dbReference type="ARBA" id="ARBA00022729"/>
    </source>
</evidence>
<dbReference type="EMBL" id="JBHSNM010000001">
    <property type="protein sequence ID" value="MFC5569018.1"/>
    <property type="molecule type" value="Genomic_DNA"/>
</dbReference>
<name>A0ABW0SJ06_9GAMM</name>
<dbReference type="PROSITE" id="PS51208">
    <property type="entry name" value="AUTOTRANSPORTER"/>
    <property type="match status" value="1"/>
</dbReference>
<protein>
    <submittedName>
        <fullName evidence="3">Autotransporter-associated beta strand repeat-containing protein</fullName>
    </submittedName>
</protein>
<dbReference type="Proteomes" id="UP001596036">
    <property type="component" value="Unassembled WGS sequence"/>
</dbReference>
<dbReference type="Gene3D" id="2.160.20.160">
    <property type="match status" value="3"/>
</dbReference>
<keyword evidence="4" id="KW-1185">Reference proteome</keyword>
<dbReference type="InterPro" id="IPR005546">
    <property type="entry name" value="Autotransporte_beta"/>
</dbReference>
<dbReference type="InterPro" id="IPR013425">
    <property type="entry name" value="Autotrns_rpt"/>
</dbReference>